<feature type="domain" description="Bap31/Bap29 cytoplasmic coiled-coil" evidence="12">
    <location>
        <begin position="16"/>
        <end position="55"/>
    </location>
</feature>
<dbReference type="AlphaFoldDB" id="A0A914VJN2"/>
<keyword evidence="4" id="KW-0812">Transmembrane</keyword>
<evidence type="ECO:0000256" key="4">
    <source>
        <dbReference type="ARBA" id="ARBA00022692"/>
    </source>
</evidence>
<keyword evidence="7" id="KW-0653">Protein transport</keyword>
<evidence type="ECO:0000256" key="2">
    <source>
        <dbReference type="ARBA" id="ARBA00007956"/>
    </source>
</evidence>
<comment type="similarity">
    <text evidence="2">Belongs to the BCAP29/BCAP31 family.</text>
</comment>
<proteinExistence type="inferred from homology"/>
<evidence type="ECO:0000256" key="6">
    <source>
        <dbReference type="ARBA" id="ARBA00022824"/>
    </source>
</evidence>
<dbReference type="GO" id="GO:0005789">
    <property type="term" value="C:endoplasmic reticulum membrane"/>
    <property type="evidence" value="ECO:0007669"/>
    <property type="project" value="UniProtKB-SubCell"/>
</dbReference>
<protein>
    <submittedName>
        <fullName evidence="14">Bap31/Bap29 cytoplasmic coiled-coil domain-containing protein</fullName>
    </submittedName>
</protein>
<evidence type="ECO:0000256" key="9">
    <source>
        <dbReference type="ARBA" id="ARBA00023054"/>
    </source>
</evidence>
<evidence type="ECO:0000256" key="8">
    <source>
        <dbReference type="ARBA" id="ARBA00022989"/>
    </source>
</evidence>
<dbReference type="SUPFAM" id="SSF46596">
    <property type="entry name" value="Eukaryotic DNA topoisomerase I, dispensable insert domain"/>
    <property type="match status" value="1"/>
</dbReference>
<sequence length="63" mass="7220">DSKGSSKQVTALKDTIETLEEELKSARKDRDAMKTQAENLQAEYDRLAEQLTKLEVRFIHQAL</sequence>
<dbReference type="Pfam" id="PF18035">
    <property type="entry name" value="Bap31_Bap29_C"/>
    <property type="match status" value="1"/>
</dbReference>
<keyword evidence="3" id="KW-0813">Transport</keyword>
<evidence type="ECO:0000259" key="12">
    <source>
        <dbReference type="Pfam" id="PF18035"/>
    </source>
</evidence>
<keyword evidence="8" id="KW-1133">Transmembrane helix</keyword>
<keyword evidence="5" id="KW-0053">Apoptosis</keyword>
<evidence type="ECO:0000256" key="1">
    <source>
        <dbReference type="ARBA" id="ARBA00004477"/>
    </source>
</evidence>
<keyword evidence="10" id="KW-0472">Membrane</keyword>
<dbReference type="Gene3D" id="1.20.5.110">
    <property type="match status" value="1"/>
</dbReference>
<keyword evidence="6" id="KW-0256">Endoplasmic reticulum</keyword>
<dbReference type="FunFam" id="1.20.5.110:FF:000011">
    <property type="entry name" value="B-cell receptor-associated protein 29"/>
    <property type="match status" value="1"/>
</dbReference>
<accession>A0A914VJN2</accession>
<reference evidence="14" key="1">
    <citation type="submission" date="2022-11" db="UniProtKB">
        <authorList>
            <consortium name="WormBaseParasite"/>
        </authorList>
    </citation>
    <scope>IDENTIFICATION</scope>
</reference>
<dbReference type="GO" id="GO:0006915">
    <property type="term" value="P:apoptotic process"/>
    <property type="evidence" value="ECO:0007669"/>
    <property type="project" value="UniProtKB-KW"/>
</dbReference>
<evidence type="ECO:0000256" key="10">
    <source>
        <dbReference type="ARBA" id="ARBA00023136"/>
    </source>
</evidence>
<evidence type="ECO:0000313" key="14">
    <source>
        <dbReference type="WBParaSite" id="PSAMB.scaffold20952size673.g38172.t1"/>
    </source>
</evidence>
<evidence type="ECO:0000256" key="3">
    <source>
        <dbReference type="ARBA" id="ARBA00022448"/>
    </source>
</evidence>
<comment type="subcellular location">
    <subcellularLocation>
        <location evidence="1">Endoplasmic reticulum membrane</location>
        <topology evidence="1">Multi-pass membrane protein</topology>
    </subcellularLocation>
</comment>
<evidence type="ECO:0000256" key="11">
    <source>
        <dbReference type="SAM" id="Coils"/>
    </source>
</evidence>
<dbReference type="InterPro" id="IPR041672">
    <property type="entry name" value="Bap31/Bap29_C"/>
</dbReference>
<name>A0A914VJN2_9BILA</name>
<evidence type="ECO:0000313" key="13">
    <source>
        <dbReference type="Proteomes" id="UP000887566"/>
    </source>
</evidence>
<evidence type="ECO:0000256" key="5">
    <source>
        <dbReference type="ARBA" id="ARBA00022703"/>
    </source>
</evidence>
<organism evidence="13 14">
    <name type="scientific">Plectus sambesii</name>
    <dbReference type="NCBI Taxonomy" id="2011161"/>
    <lineage>
        <taxon>Eukaryota</taxon>
        <taxon>Metazoa</taxon>
        <taxon>Ecdysozoa</taxon>
        <taxon>Nematoda</taxon>
        <taxon>Chromadorea</taxon>
        <taxon>Plectida</taxon>
        <taxon>Plectina</taxon>
        <taxon>Plectoidea</taxon>
        <taxon>Plectidae</taxon>
        <taxon>Plectus</taxon>
    </lineage>
</organism>
<evidence type="ECO:0000256" key="7">
    <source>
        <dbReference type="ARBA" id="ARBA00022927"/>
    </source>
</evidence>
<dbReference type="GO" id="GO:0015031">
    <property type="term" value="P:protein transport"/>
    <property type="evidence" value="ECO:0007669"/>
    <property type="project" value="UniProtKB-KW"/>
</dbReference>
<feature type="coiled-coil region" evidence="11">
    <location>
        <begin position="2"/>
        <end position="57"/>
    </location>
</feature>
<keyword evidence="13" id="KW-1185">Reference proteome</keyword>
<dbReference type="Proteomes" id="UP000887566">
    <property type="component" value="Unplaced"/>
</dbReference>
<dbReference type="WBParaSite" id="PSAMB.scaffold20952size673.g38172.t1">
    <property type="protein sequence ID" value="PSAMB.scaffold20952size673.g38172.t1"/>
    <property type="gene ID" value="PSAMB.scaffold20952size673.g38172"/>
</dbReference>
<keyword evidence="9 11" id="KW-0175">Coiled coil</keyword>